<keyword evidence="4" id="KW-0804">Transcription</keyword>
<dbReference type="InterPro" id="IPR000847">
    <property type="entry name" value="LysR_HTH_N"/>
</dbReference>
<dbReference type="InterPro" id="IPR050950">
    <property type="entry name" value="HTH-type_LysR_regulators"/>
</dbReference>
<dbReference type="SUPFAM" id="SSF53850">
    <property type="entry name" value="Periplasmic binding protein-like II"/>
    <property type="match status" value="1"/>
</dbReference>
<keyword evidence="2" id="KW-0805">Transcription regulation</keyword>
<dbReference type="Gene3D" id="3.40.190.290">
    <property type="match status" value="1"/>
</dbReference>
<dbReference type="EMBL" id="JBHUKS010000015">
    <property type="protein sequence ID" value="MFD2470028.1"/>
    <property type="molecule type" value="Genomic_DNA"/>
</dbReference>
<keyword evidence="3" id="KW-0238">DNA-binding</keyword>
<dbReference type="PRINTS" id="PR00039">
    <property type="entry name" value="HTHLYSR"/>
</dbReference>
<dbReference type="Proteomes" id="UP001597483">
    <property type="component" value="Unassembled WGS sequence"/>
</dbReference>
<dbReference type="PANTHER" id="PTHR30419:SF8">
    <property type="entry name" value="NITROGEN ASSIMILATION TRANSCRIPTIONAL ACTIVATOR-RELATED"/>
    <property type="match status" value="1"/>
</dbReference>
<accession>A0ABW5H9L2</accession>
<dbReference type="InterPro" id="IPR005119">
    <property type="entry name" value="LysR_subst-bd"/>
</dbReference>
<dbReference type="RefSeq" id="WP_378306895.1">
    <property type="nucleotide sequence ID" value="NZ_JBHUKS010000015.1"/>
</dbReference>
<name>A0ABW5H9L2_9PSEU</name>
<dbReference type="Pfam" id="PF00126">
    <property type="entry name" value="HTH_1"/>
    <property type="match status" value="1"/>
</dbReference>
<keyword evidence="7" id="KW-1185">Reference proteome</keyword>
<dbReference type="Gene3D" id="1.10.10.10">
    <property type="entry name" value="Winged helix-like DNA-binding domain superfamily/Winged helix DNA-binding domain"/>
    <property type="match status" value="1"/>
</dbReference>
<evidence type="ECO:0000256" key="3">
    <source>
        <dbReference type="ARBA" id="ARBA00023125"/>
    </source>
</evidence>
<proteinExistence type="inferred from homology"/>
<dbReference type="InterPro" id="IPR036388">
    <property type="entry name" value="WH-like_DNA-bd_sf"/>
</dbReference>
<gene>
    <name evidence="6" type="ORF">ACFSVL_21765</name>
</gene>
<organism evidence="6 7">
    <name type="scientific">Amycolatopsis silviterrae</name>
    <dbReference type="NCBI Taxonomy" id="1656914"/>
    <lineage>
        <taxon>Bacteria</taxon>
        <taxon>Bacillati</taxon>
        <taxon>Actinomycetota</taxon>
        <taxon>Actinomycetes</taxon>
        <taxon>Pseudonocardiales</taxon>
        <taxon>Pseudonocardiaceae</taxon>
        <taxon>Amycolatopsis</taxon>
    </lineage>
</organism>
<comment type="similarity">
    <text evidence="1">Belongs to the LysR transcriptional regulatory family.</text>
</comment>
<evidence type="ECO:0000256" key="1">
    <source>
        <dbReference type="ARBA" id="ARBA00009437"/>
    </source>
</evidence>
<dbReference type="InterPro" id="IPR036390">
    <property type="entry name" value="WH_DNA-bd_sf"/>
</dbReference>
<feature type="domain" description="HTH lysR-type" evidence="5">
    <location>
        <begin position="12"/>
        <end position="69"/>
    </location>
</feature>
<reference evidence="7" key="1">
    <citation type="journal article" date="2019" name="Int. J. Syst. Evol. Microbiol.">
        <title>The Global Catalogue of Microorganisms (GCM) 10K type strain sequencing project: providing services to taxonomists for standard genome sequencing and annotation.</title>
        <authorList>
            <consortium name="The Broad Institute Genomics Platform"/>
            <consortium name="The Broad Institute Genome Sequencing Center for Infectious Disease"/>
            <person name="Wu L."/>
            <person name="Ma J."/>
        </authorList>
    </citation>
    <scope>NUCLEOTIDE SEQUENCE [LARGE SCALE GENOMIC DNA]</scope>
    <source>
        <strain evidence="7">CGMCC 4.7641</strain>
    </source>
</reference>
<comment type="caution">
    <text evidence="6">The sequence shown here is derived from an EMBL/GenBank/DDBJ whole genome shotgun (WGS) entry which is preliminary data.</text>
</comment>
<protein>
    <submittedName>
        <fullName evidence="6">LysR substrate-binding domain-containing protein</fullName>
    </submittedName>
</protein>
<dbReference type="PANTHER" id="PTHR30419">
    <property type="entry name" value="HTH-TYPE TRANSCRIPTIONAL REGULATOR YBHD"/>
    <property type="match status" value="1"/>
</dbReference>
<evidence type="ECO:0000256" key="4">
    <source>
        <dbReference type="ARBA" id="ARBA00023163"/>
    </source>
</evidence>
<dbReference type="SUPFAM" id="SSF46785">
    <property type="entry name" value="Winged helix' DNA-binding domain"/>
    <property type="match status" value="1"/>
</dbReference>
<sequence length="316" mass="34499">MTDRTDLVDGRLKLRHLRYVVAIAEQGSLVAAGERMHVTQPVLTRGLRELESIVGVELFERSPRGMTPTLFGEVFVDHAKAVLAELRQAGRHLEELVDGHAGTVTIGIFLAGASVLLPRAVARVKAVAPDLTVIIRHGSPEALYEALLTNDIDLVVGTLEPANNDRLRQHHLYYEPARVVARSQHPAHRKPGLTIADLIDELWSLPPVDNPQRRQLEEHLLRRGLSTPANRIECGSFLAVRAIALETDTLVVMPQLVAETEPGLAALPVDLGIVESVGVTLPAGRQLPPTLLLMMRKLDEVAAEIRAAVTGYTQPT</sequence>
<dbReference type="PROSITE" id="PS50931">
    <property type="entry name" value="HTH_LYSR"/>
    <property type="match status" value="1"/>
</dbReference>
<evidence type="ECO:0000313" key="6">
    <source>
        <dbReference type="EMBL" id="MFD2470028.1"/>
    </source>
</evidence>
<evidence type="ECO:0000256" key="2">
    <source>
        <dbReference type="ARBA" id="ARBA00023015"/>
    </source>
</evidence>
<dbReference type="Pfam" id="PF03466">
    <property type="entry name" value="LysR_substrate"/>
    <property type="match status" value="1"/>
</dbReference>
<evidence type="ECO:0000313" key="7">
    <source>
        <dbReference type="Proteomes" id="UP001597483"/>
    </source>
</evidence>
<evidence type="ECO:0000259" key="5">
    <source>
        <dbReference type="PROSITE" id="PS50931"/>
    </source>
</evidence>